<evidence type="ECO:0000259" key="8">
    <source>
        <dbReference type="Pfam" id="PF03799"/>
    </source>
</evidence>
<dbReference type="Proteomes" id="UP001210720">
    <property type="component" value="Unassembled WGS sequence"/>
</dbReference>
<reference evidence="9 10" key="1">
    <citation type="submission" date="2023-01" db="EMBL/GenBank/DDBJ databases">
        <title>Thalassococcus onchidii sp. nov., isolated from a marine invertebrate from the South China Sea.</title>
        <authorList>
            <person name="Xu S."/>
            <person name="Liu Z."/>
            <person name="Xu Y."/>
        </authorList>
    </citation>
    <scope>NUCLEOTIDE SEQUENCE [LARGE SCALE GENOMIC DNA]</scope>
    <source>
        <strain evidence="9 10">KCTC 32084</strain>
    </source>
</reference>
<gene>
    <name evidence="7" type="primary">ftsQ</name>
    <name evidence="9" type="ORF">PFY00_10975</name>
</gene>
<comment type="subcellular location">
    <subcellularLocation>
        <location evidence="7">Cell inner membrane</location>
        <topology evidence="7">Single-pass type II membrane protein</topology>
    </subcellularLocation>
    <text evidence="7">Localizes to the division septum.</text>
</comment>
<comment type="function">
    <text evidence="7">Essential cell division protein.</text>
</comment>
<feature type="domain" description="Cell division protein FtsQ/DivIB C-terminal" evidence="8">
    <location>
        <begin position="154"/>
        <end position="267"/>
    </location>
</feature>
<evidence type="ECO:0000313" key="10">
    <source>
        <dbReference type="Proteomes" id="UP001210720"/>
    </source>
</evidence>
<organism evidence="9 10">
    <name type="scientific">Thalassococcus lentus</name>
    <dbReference type="NCBI Taxonomy" id="1210524"/>
    <lineage>
        <taxon>Bacteria</taxon>
        <taxon>Pseudomonadati</taxon>
        <taxon>Pseudomonadota</taxon>
        <taxon>Alphaproteobacteria</taxon>
        <taxon>Rhodobacterales</taxon>
        <taxon>Roseobacteraceae</taxon>
        <taxon>Thalassococcus</taxon>
    </lineage>
</organism>
<name>A0ABT4XTJ9_9RHOB</name>
<evidence type="ECO:0000256" key="1">
    <source>
        <dbReference type="ARBA" id="ARBA00022475"/>
    </source>
</evidence>
<dbReference type="PANTHER" id="PTHR35851">
    <property type="entry name" value="CELL DIVISION PROTEIN FTSQ"/>
    <property type="match status" value="1"/>
</dbReference>
<dbReference type="InterPro" id="IPR026579">
    <property type="entry name" value="FtsQ"/>
</dbReference>
<protein>
    <recommendedName>
        <fullName evidence="7">Cell division protein FtsQ</fullName>
    </recommendedName>
</protein>
<evidence type="ECO:0000256" key="2">
    <source>
        <dbReference type="ARBA" id="ARBA00022519"/>
    </source>
</evidence>
<evidence type="ECO:0000256" key="7">
    <source>
        <dbReference type="HAMAP-Rule" id="MF_00911"/>
    </source>
</evidence>
<dbReference type="InterPro" id="IPR005548">
    <property type="entry name" value="Cell_div_FtsQ/DivIB_C"/>
</dbReference>
<keyword evidence="3 7" id="KW-0132">Cell division</keyword>
<dbReference type="GO" id="GO:0051301">
    <property type="term" value="P:cell division"/>
    <property type="evidence" value="ECO:0007669"/>
    <property type="project" value="UniProtKB-KW"/>
</dbReference>
<dbReference type="HAMAP" id="MF_00911">
    <property type="entry name" value="FtsQ_subfam"/>
    <property type="match status" value="1"/>
</dbReference>
<dbReference type="PANTHER" id="PTHR35851:SF1">
    <property type="entry name" value="CELL DIVISION PROTEIN FTSQ"/>
    <property type="match status" value="1"/>
</dbReference>
<keyword evidence="5 7" id="KW-1133">Transmembrane helix</keyword>
<accession>A0ABT4XTJ9</accession>
<evidence type="ECO:0000256" key="3">
    <source>
        <dbReference type="ARBA" id="ARBA00022618"/>
    </source>
</evidence>
<evidence type="ECO:0000313" key="9">
    <source>
        <dbReference type="EMBL" id="MDA7425251.1"/>
    </source>
</evidence>
<dbReference type="InterPro" id="IPR045335">
    <property type="entry name" value="FtsQ_C_sf"/>
</dbReference>
<keyword evidence="4 7" id="KW-0812">Transmembrane</keyword>
<keyword evidence="2 7" id="KW-0997">Cell inner membrane</keyword>
<dbReference type="RefSeq" id="WP_271432596.1">
    <property type="nucleotide sequence ID" value="NZ_JAQIOY010000003.1"/>
</dbReference>
<dbReference type="Gene3D" id="3.40.50.11690">
    <property type="entry name" value="Cell division protein FtsQ/DivIB"/>
    <property type="match status" value="1"/>
</dbReference>
<keyword evidence="1 7" id="KW-1003">Cell membrane</keyword>
<keyword evidence="7" id="KW-0472">Membrane</keyword>
<dbReference type="Pfam" id="PF03799">
    <property type="entry name" value="FtsQ_DivIB_C"/>
    <property type="match status" value="1"/>
</dbReference>
<proteinExistence type="inferred from homology"/>
<evidence type="ECO:0000256" key="6">
    <source>
        <dbReference type="ARBA" id="ARBA00023306"/>
    </source>
</evidence>
<keyword evidence="10" id="KW-1185">Reference proteome</keyword>
<comment type="similarity">
    <text evidence="7">Belongs to the FtsQ/DivIB family. FtsQ subfamily.</text>
</comment>
<sequence>MRQIEANDPQMARLDPSGSRLKYRIERLMLTPLFRGALRVGVPLALTFGLGTWWFSVDDNRNAFNTMIADLRTQVESRPEFQVKLMAIDGASDAVAADIRTILPVEFPISSFDLNLDEMQQSVVGLDAVRKAHLRIKQGGVLQVDVTERIPKVLWRREDALELLDGKGNRVADAHARAHHADLPVIAGDGAERAVPEALALHAVAGPLSGRVRGFERMGARRWDVVLDRGQRIMLPEDGAVRALERTIAMQQAVQMLDRDLIAVDLRLPQRPTVRMTEQATQAMWQFKAIEAGGEQQQ</sequence>
<dbReference type="EMBL" id="JAQIOY010000003">
    <property type="protein sequence ID" value="MDA7425251.1"/>
    <property type="molecule type" value="Genomic_DNA"/>
</dbReference>
<evidence type="ECO:0000256" key="5">
    <source>
        <dbReference type="ARBA" id="ARBA00022989"/>
    </source>
</evidence>
<keyword evidence="6 7" id="KW-0131">Cell cycle</keyword>
<comment type="caution">
    <text evidence="9">The sequence shown here is derived from an EMBL/GenBank/DDBJ whole genome shotgun (WGS) entry which is preliminary data.</text>
</comment>
<evidence type="ECO:0000256" key="4">
    <source>
        <dbReference type="ARBA" id="ARBA00022692"/>
    </source>
</evidence>